<reference evidence="1" key="1">
    <citation type="journal article" date="2022" name="bioRxiv">
        <title>Sequencing and chromosome-scale assembly of the giantPleurodeles waltlgenome.</title>
        <authorList>
            <person name="Brown T."/>
            <person name="Elewa A."/>
            <person name="Iarovenko S."/>
            <person name="Subramanian E."/>
            <person name="Araus A.J."/>
            <person name="Petzold A."/>
            <person name="Susuki M."/>
            <person name="Suzuki K.-i.T."/>
            <person name="Hayashi T."/>
            <person name="Toyoda A."/>
            <person name="Oliveira C."/>
            <person name="Osipova E."/>
            <person name="Leigh N.D."/>
            <person name="Simon A."/>
            <person name="Yun M.H."/>
        </authorList>
    </citation>
    <scope>NUCLEOTIDE SEQUENCE</scope>
    <source>
        <strain evidence="1">20211129_DDA</strain>
        <tissue evidence="1">Liver</tissue>
    </source>
</reference>
<protein>
    <submittedName>
        <fullName evidence="1">Uncharacterized protein</fullName>
    </submittedName>
</protein>
<accession>A0AAV7QQJ4</accession>
<keyword evidence="2" id="KW-1185">Reference proteome</keyword>
<dbReference type="EMBL" id="JANPWB010000010">
    <property type="protein sequence ID" value="KAJ1142782.1"/>
    <property type="molecule type" value="Genomic_DNA"/>
</dbReference>
<dbReference type="AlphaFoldDB" id="A0AAV7QQJ4"/>
<gene>
    <name evidence="1" type="ORF">NDU88_009095</name>
</gene>
<organism evidence="1 2">
    <name type="scientific">Pleurodeles waltl</name>
    <name type="common">Iberian ribbed newt</name>
    <dbReference type="NCBI Taxonomy" id="8319"/>
    <lineage>
        <taxon>Eukaryota</taxon>
        <taxon>Metazoa</taxon>
        <taxon>Chordata</taxon>
        <taxon>Craniata</taxon>
        <taxon>Vertebrata</taxon>
        <taxon>Euteleostomi</taxon>
        <taxon>Amphibia</taxon>
        <taxon>Batrachia</taxon>
        <taxon>Caudata</taxon>
        <taxon>Salamandroidea</taxon>
        <taxon>Salamandridae</taxon>
        <taxon>Pleurodelinae</taxon>
        <taxon>Pleurodeles</taxon>
    </lineage>
</organism>
<sequence length="144" mass="15474">MAPGVVAHPANRPLCAGTVSPVPLWVQEHPAWAHPRVLFTSGVLECPLELIAPRLLWRDLVPPRAAPFGLPEPCLTLQPPSTAVCLEAASPPFLHRAGEAAHNIHLTEGNAPGFPQQIPAGRHRLQFSLRLWPSSALPGRALSL</sequence>
<comment type="caution">
    <text evidence="1">The sequence shown here is derived from an EMBL/GenBank/DDBJ whole genome shotgun (WGS) entry which is preliminary data.</text>
</comment>
<evidence type="ECO:0000313" key="1">
    <source>
        <dbReference type="EMBL" id="KAJ1142782.1"/>
    </source>
</evidence>
<name>A0AAV7QQJ4_PLEWA</name>
<dbReference type="Proteomes" id="UP001066276">
    <property type="component" value="Chromosome 6"/>
</dbReference>
<proteinExistence type="predicted"/>
<evidence type="ECO:0000313" key="2">
    <source>
        <dbReference type="Proteomes" id="UP001066276"/>
    </source>
</evidence>